<protein>
    <submittedName>
        <fullName evidence="1">DUF6055 domain-containing protein</fullName>
    </submittedName>
</protein>
<keyword evidence="2" id="KW-1185">Reference proteome</keyword>
<dbReference type="Pfam" id="PF19527">
    <property type="entry name" value="DUF6055"/>
    <property type="match status" value="1"/>
</dbReference>
<accession>A0ABW4D5J1</accession>
<comment type="caution">
    <text evidence="1">The sequence shown here is derived from an EMBL/GenBank/DDBJ whole genome shotgun (WGS) entry which is preliminary data.</text>
</comment>
<dbReference type="SUPFAM" id="SSF51161">
    <property type="entry name" value="Trimeric LpxA-like enzymes"/>
    <property type="match status" value="1"/>
</dbReference>
<dbReference type="EMBL" id="JBHTNZ010000001">
    <property type="protein sequence ID" value="MFD1459947.1"/>
    <property type="molecule type" value="Genomic_DNA"/>
</dbReference>
<dbReference type="InterPro" id="IPR011004">
    <property type="entry name" value="Trimer_LpxA-like_sf"/>
</dbReference>
<gene>
    <name evidence="1" type="ORF">ACFQ5D_00435</name>
</gene>
<sequence>MKKKHVTRKPRKERALAAGVSALAVTLAFTGGLSLHTQSVLAQSEPEAKMVANSLGESRNAVQAAYSVRGVHNDAEVISRLNANVYESEHFQFLWGNGGEYKKVTKAFLEGNAKILEDNWGLFINKLKMTPPTRSVHEWIRDNKDYKVNVVILGTGLHLYEGGWAFAGLDSQGYPYLMCAPDAMSPRVQPGLPVPHEFGHVVQFAQGSNSWRGNDSLGPWSEAVGNWFREEYTSSDVYKQQSGTEGATDFSALYLRASTLTAVNGRAYYEAWPLLKYLEENPDGLPGYGSGFVAKLLQSGKPEDPTESIYELIQRINPQVKVQEMIGRFASRMATFDFRNQKLYKRNVENMLRYGELYWHQYYTMMLKVDGSDNVYTIPSERAPQATGYNIIPLDVKIPLNASSATVRVKLDGLAKVNGAGWQAYLIVENENGKSRYSRSFGNGESVQEEVIKGEKAYLSVAATPTLESMQKTKIGIGSWQRKFSEKVIPFESKPQYPYQVTLENAEPQIRKAEESAGIRGHVHRNGGGFVADTARVDDSVYVAKNAKVLDNATVTGNVRIEDSAVVRGAARVSGSAKITDYALVCGSAQVGESATLSGYAIADGSAKITGHGHVGDQAVVTEQAEVSEYGKVVESALLKGYYTVSGHAVVKGLSIGHGGVSKREHGGATGQAVTYGDFFDDMGYTISGGSFAGYESLEASVKNFRDGYARSDGKGGYMR</sequence>
<reference evidence="2" key="1">
    <citation type="journal article" date="2019" name="Int. J. Syst. Evol. Microbiol.">
        <title>The Global Catalogue of Microorganisms (GCM) 10K type strain sequencing project: providing services to taxonomists for standard genome sequencing and annotation.</title>
        <authorList>
            <consortium name="The Broad Institute Genomics Platform"/>
            <consortium name="The Broad Institute Genome Sequencing Center for Infectious Disease"/>
            <person name="Wu L."/>
            <person name="Ma J."/>
        </authorList>
    </citation>
    <scope>NUCLEOTIDE SEQUENCE [LARGE SCALE GENOMIC DNA]</scope>
    <source>
        <strain evidence="2">CCM 9147</strain>
    </source>
</reference>
<dbReference type="RefSeq" id="WP_229522808.1">
    <property type="nucleotide sequence ID" value="NZ_JAFFQR010000008.1"/>
</dbReference>
<dbReference type="InterPro" id="IPR045690">
    <property type="entry name" value="DUF6055"/>
</dbReference>
<organism evidence="1 2">
    <name type="scientific">Paenibacillus farraposensis</name>
    <dbReference type="NCBI Taxonomy" id="2807095"/>
    <lineage>
        <taxon>Bacteria</taxon>
        <taxon>Bacillati</taxon>
        <taxon>Bacillota</taxon>
        <taxon>Bacilli</taxon>
        <taxon>Bacillales</taxon>
        <taxon>Paenibacillaceae</taxon>
        <taxon>Paenibacillus</taxon>
    </lineage>
</organism>
<evidence type="ECO:0000313" key="1">
    <source>
        <dbReference type="EMBL" id="MFD1459947.1"/>
    </source>
</evidence>
<evidence type="ECO:0000313" key="2">
    <source>
        <dbReference type="Proteomes" id="UP001597340"/>
    </source>
</evidence>
<proteinExistence type="predicted"/>
<dbReference type="Proteomes" id="UP001597340">
    <property type="component" value="Unassembled WGS sequence"/>
</dbReference>
<dbReference type="Gene3D" id="2.160.10.10">
    <property type="entry name" value="Hexapeptide repeat proteins"/>
    <property type="match status" value="1"/>
</dbReference>
<name>A0ABW4D5J1_9BACL</name>